<dbReference type="GO" id="GO:0005886">
    <property type="term" value="C:plasma membrane"/>
    <property type="evidence" value="ECO:0007669"/>
    <property type="project" value="UniProtKB-SubCell"/>
</dbReference>
<feature type="transmembrane region" description="Helical" evidence="2">
    <location>
        <begin position="40"/>
        <end position="56"/>
    </location>
</feature>
<feature type="transmembrane region" description="Helical" evidence="2">
    <location>
        <begin position="516"/>
        <end position="536"/>
    </location>
</feature>
<dbReference type="EMBL" id="RJKX01000011">
    <property type="protein sequence ID" value="ROQ00966.1"/>
    <property type="molecule type" value="Genomic_DNA"/>
</dbReference>
<keyword evidence="1" id="KW-0813">Transport</keyword>
<dbReference type="Proteomes" id="UP000278222">
    <property type="component" value="Unassembled WGS sequence"/>
</dbReference>
<comment type="function">
    <text evidence="1">Part of the tripartite ATP-independent periplasmic (TRAP) transport system.</text>
</comment>
<feature type="transmembrane region" description="Helical" evidence="2">
    <location>
        <begin position="327"/>
        <end position="350"/>
    </location>
</feature>
<feature type="transmembrane region" description="Helical" evidence="2">
    <location>
        <begin position="12"/>
        <end position="34"/>
    </location>
</feature>
<feature type="transmembrane region" description="Helical" evidence="2">
    <location>
        <begin position="93"/>
        <end position="110"/>
    </location>
</feature>
<feature type="transmembrane region" description="Helical" evidence="2">
    <location>
        <begin position="548"/>
        <end position="569"/>
    </location>
</feature>
<organism evidence="4 5">
    <name type="scientific">Stella humosa</name>
    <dbReference type="NCBI Taxonomy" id="94"/>
    <lineage>
        <taxon>Bacteria</taxon>
        <taxon>Pseudomonadati</taxon>
        <taxon>Pseudomonadota</taxon>
        <taxon>Alphaproteobacteria</taxon>
        <taxon>Rhodospirillales</taxon>
        <taxon>Stellaceae</taxon>
        <taxon>Stella</taxon>
    </lineage>
</organism>
<evidence type="ECO:0000313" key="4">
    <source>
        <dbReference type="EMBL" id="ROQ00966.1"/>
    </source>
</evidence>
<dbReference type="PANTHER" id="PTHR43849:SF2">
    <property type="entry name" value="BLL3936 PROTEIN"/>
    <property type="match status" value="1"/>
</dbReference>
<feature type="transmembrane region" description="Helical" evidence="2">
    <location>
        <begin position="398"/>
        <end position="415"/>
    </location>
</feature>
<comment type="subcellular location">
    <subcellularLocation>
        <location evidence="1">Cell inner membrane</location>
        <topology evidence="1">Multi-pass membrane protein</topology>
    </subcellularLocation>
</comment>
<keyword evidence="1" id="KW-0997">Cell inner membrane</keyword>
<protein>
    <submittedName>
        <fullName evidence="4">TRAP transporter 4TM/12TM fusion protein</fullName>
    </submittedName>
</protein>
<comment type="caution">
    <text evidence="4">The sequence shown here is derived from an EMBL/GenBank/DDBJ whole genome shotgun (WGS) entry which is preliminary data.</text>
</comment>
<keyword evidence="1" id="KW-1003">Cell membrane</keyword>
<evidence type="ECO:0000256" key="2">
    <source>
        <dbReference type="SAM" id="Phobius"/>
    </source>
</evidence>
<evidence type="ECO:0000259" key="3">
    <source>
        <dbReference type="Pfam" id="PF06808"/>
    </source>
</evidence>
<accession>A0A3N1MIJ9</accession>
<dbReference type="AlphaFoldDB" id="A0A3N1MIJ9"/>
<feature type="transmembrane region" description="Helical" evidence="2">
    <location>
        <begin position="288"/>
        <end position="307"/>
    </location>
</feature>
<name>A0A3N1MIJ9_9PROT</name>
<feature type="transmembrane region" description="Helical" evidence="2">
    <location>
        <begin position="117"/>
        <end position="134"/>
    </location>
</feature>
<dbReference type="InterPro" id="IPR010656">
    <property type="entry name" value="DctM"/>
</dbReference>
<feature type="transmembrane region" description="Helical" evidence="2">
    <location>
        <begin position="436"/>
        <end position="467"/>
    </location>
</feature>
<feature type="domain" description="TRAP C4-dicarboxylate transport system permease DctM subunit" evidence="3">
    <location>
        <begin position="104"/>
        <end position="547"/>
    </location>
</feature>
<gene>
    <name evidence="4" type="ORF">EDC65_0136</name>
</gene>
<feature type="transmembrane region" description="Helical" evidence="2">
    <location>
        <begin position="487"/>
        <end position="509"/>
    </location>
</feature>
<dbReference type="InterPro" id="IPR011853">
    <property type="entry name" value="TRAP_DctM-Dct_fused"/>
</dbReference>
<feature type="transmembrane region" description="Helical" evidence="2">
    <location>
        <begin position="174"/>
        <end position="197"/>
    </location>
</feature>
<dbReference type="GO" id="GO:0022857">
    <property type="term" value="F:transmembrane transporter activity"/>
    <property type="evidence" value="ECO:0007669"/>
    <property type="project" value="UniProtKB-UniRule"/>
</dbReference>
<keyword evidence="2" id="KW-0812">Transmembrane</keyword>
<keyword evidence="2" id="KW-1133">Transmembrane helix</keyword>
<dbReference type="PANTHER" id="PTHR43849">
    <property type="entry name" value="BLL3936 PROTEIN"/>
    <property type="match status" value="1"/>
</dbReference>
<proteinExistence type="predicted"/>
<evidence type="ECO:0000313" key="5">
    <source>
        <dbReference type="Proteomes" id="UP000278222"/>
    </source>
</evidence>
<feature type="transmembrane region" description="Helical" evidence="2">
    <location>
        <begin position="63"/>
        <end position="81"/>
    </location>
</feature>
<sequence>MTPTGGRGRGAAVVLACALASVAFHLYLVVSGLLPTLVTRPIHLALALPFVFLFAPGGRVARATGAVLCAVGVALCLWIAWERERLVDQYGVTVGWFQHGAAILLILIVLEMARRSVKAVMPTVAAICLAYGLFGQHLPGVFGHPGLPLDTILGTLVVAEGGLWGQLTGVSVDLVAPFLILGALVAAGDAGTGFMSFATRVAGRYRAGSAKVEVVASALYGTISGSASANVVTTGTMTIPAMIRAGYPRPFAAAVEAVASTGGQIMPPVMGAGVFLMAELIRVPYPELMVAATLPAFLFFAAAWIGTDHYAVRLGLTGLPASALPSWGTVGRTIPFFLVPLLIVIAILGFTAFTAQLGAAVAAAAAALLLLIDAAGRVDLGRWLVRLATATEDAARQIAHIAAVIICAGLIVGVFNMTGLGVKITGAILDLAGDRLWLALILTACACLVLGMELPTTAAYVICVAVAGPALGKLGLPPLQAHMFVFWYALLCTITPPVCGTVFIAAGIAQTPWLPVAGWAMRLGLGLFVVPLGFVQHPALLELGSTPILALAATAKVGLGLWLLSYAVIRIDRGLPRRALALPVGVALVLAGGF</sequence>
<dbReference type="Pfam" id="PF06808">
    <property type="entry name" value="DctM"/>
    <property type="match status" value="1"/>
</dbReference>
<dbReference type="RefSeq" id="WP_123687773.1">
    <property type="nucleotide sequence ID" value="NZ_AP019700.1"/>
</dbReference>
<feature type="transmembrane region" description="Helical" evidence="2">
    <location>
        <begin position="357"/>
        <end position="378"/>
    </location>
</feature>
<reference evidence="4 5" key="1">
    <citation type="submission" date="2018-11" db="EMBL/GenBank/DDBJ databases">
        <title>Genomic Encyclopedia of Type Strains, Phase IV (KMG-IV): sequencing the most valuable type-strain genomes for metagenomic binning, comparative biology and taxonomic classification.</title>
        <authorList>
            <person name="Goeker M."/>
        </authorList>
    </citation>
    <scope>NUCLEOTIDE SEQUENCE [LARGE SCALE GENOMIC DNA]</scope>
    <source>
        <strain evidence="4 5">DSM 5900</strain>
    </source>
</reference>
<keyword evidence="2" id="KW-0472">Membrane</keyword>
<dbReference type="NCBIfam" id="TIGR02123">
    <property type="entry name" value="TRAP_fused"/>
    <property type="match status" value="1"/>
</dbReference>
<evidence type="ECO:0000256" key="1">
    <source>
        <dbReference type="RuleBase" id="RU369079"/>
    </source>
</evidence>
<dbReference type="OrthoDB" id="9759894at2"/>
<keyword evidence="5" id="KW-1185">Reference proteome</keyword>